<sequence length="343" mass="38852">MPQDVRFDLPFATPVSAHLDHAEARHLRWVWDKGLVRSNAGFEEYRSWDLPQAAARTYPHASADDMVVLMNWFSLAFLFDDQFDSGRPDRADRIAEVARELIVTPLRPAGITPRVVCPITVAWAEVWAHLSDGMSLTWRTRFAASWGRFLVAHTEEVDLASRGLAGTLDLQEYAAFRRRTVGIHHSIDAGERSRGFEVPAEAEAHPLMERMRDLAADTIGFMNDIHSFEREKRRGDGHNLIAVLHRERRCSWQEAADEAVRMTTECLAEYLELESQVPKMCDELGLNEEERGRVRMGVEAIQHWINGNYEWALTSGRYAADKETPASQAELAGRGSLDDLLAV</sequence>
<keyword evidence="1 2" id="KW-0456">Lyase</keyword>
<reference evidence="3 4" key="1">
    <citation type="submission" date="2018-03" db="EMBL/GenBank/DDBJ databases">
        <title>Streptomyces dioscori sp. nov., a novel endophytic actinobacterium isolated from bulbil of Dioscorea bulbifera L.</title>
        <authorList>
            <person name="Zhikuan W."/>
        </authorList>
    </citation>
    <scope>NUCLEOTIDE SEQUENCE [LARGE SCALE GENOMIC DNA]</scope>
    <source>
        <strain evidence="3 4">A217</strain>
    </source>
</reference>
<dbReference type="SFLD" id="SFLDS00005">
    <property type="entry name" value="Isoprenoid_Synthase_Type_I"/>
    <property type="match status" value="1"/>
</dbReference>
<dbReference type="InterPro" id="IPR034686">
    <property type="entry name" value="Terpene_cyclase-like_2"/>
</dbReference>
<comment type="caution">
    <text evidence="3">The sequence shown here is derived from an EMBL/GenBank/DDBJ whole genome shotgun (WGS) entry which is preliminary data.</text>
</comment>
<name>A0A2P8PTT1_9ACTN</name>
<dbReference type="RefSeq" id="WP_107022309.1">
    <property type="nucleotide sequence ID" value="NZ_KZ679066.1"/>
</dbReference>
<dbReference type="AlphaFoldDB" id="A0A2P8PTT1"/>
<keyword evidence="4" id="KW-1185">Reference proteome</keyword>
<protein>
    <recommendedName>
        <fullName evidence="2">Terpene synthase</fullName>
        <ecNumber evidence="2">4.2.3.-</ecNumber>
    </recommendedName>
</protein>
<dbReference type="GO" id="GO:0046872">
    <property type="term" value="F:metal ion binding"/>
    <property type="evidence" value="ECO:0007669"/>
    <property type="project" value="UniProtKB-KW"/>
</dbReference>
<dbReference type="PANTHER" id="PTHR35201:SF4">
    <property type="entry name" value="BETA-PINACENE SYNTHASE-RELATED"/>
    <property type="match status" value="1"/>
</dbReference>
<dbReference type="GO" id="GO:0010333">
    <property type="term" value="F:terpene synthase activity"/>
    <property type="evidence" value="ECO:0007669"/>
    <property type="project" value="InterPro"/>
</dbReference>
<evidence type="ECO:0000256" key="2">
    <source>
        <dbReference type="RuleBase" id="RU366034"/>
    </source>
</evidence>
<accession>A0A2P8PTT1</accession>
<dbReference type="EC" id="4.2.3.-" evidence="2"/>
<dbReference type="OrthoDB" id="3676909at2"/>
<evidence type="ECO:0000313" key="3">
    <source>
        <dbReference type="EMBL" id="PSM37401.1"/>
    </source>
</evidence>
<dbReference type="PANTHER" id="PTHR35201">
    <property type="entry name" value="TERPENE SYNTHASE"/>
    <property type="match status" value="1"/>
</dbReference>
<gene>
    <name evidence="3" type="ORF">C6Y14_42565</name>
</gene>
<comment type="similarity">
    <text evidence="2">Belongs to the terpene synthase family.</text>
</comment>
<keyword evidence="2" id="KW-0460">Magnesium</keyword>
<dbReference type="Pfam" id="PF19086">
    <property type="entry name" value="Terpene_syn_C_2"/>
    <property type="match status" value="1"/>
</dbReference>
<dbReference type="InterPro" id="IPR048141">
    <property type="entry name" value="Eudesmol_syn"/>
</dbReference>
<evidence type="ECO:0000313" key="4">
    <source>
        <dbReference type="Proteomes" id="UP000240429"/>
    </source>
</evidence>
<dbReference type="InterPro" id="IPR008949">
    <property type="entry name" value="Isoprenoid_synthase_dom_sf"/>
</dbReference>
<dbReference type="SUPFAM" id="SSF48576">
    <property type="entry name" value="Terpenoid synthases"/>
    <property type="match status" value="1"/>
</dbReference>
<comment type="cofactor">
    <cofactor evidence="2">
        <name>Mg(2+)</name>
        <dbReference type="ChEBI" id="CHEBI:18420"/>
    </cofactor>
</comment>
<dbReference type="Proteomes" id="UP000240429">
    <property type="component" value="Unassembled WGS sequence"/>
</dbReference>
<dbReference type="EMBL" id="PYBJ01000042">
    <property type="protein sequence ID" value="PSM37401.1"/>
    <property type="molecule type" value="Genomic_DNA"/>
</dbReference>
<evidence type="ECO:0000256" key="1">
    <source>
        <dbReference type="ARBA" id="ARBA00023239"/>
    </source>
</evidence>
<keyword evidence="2" id="KW-0479">Metal-binding</keyword>
<proteinExistence type="inferred from homology"/>
<dbReference type="Gene3D" id="1.10.600.10">
    <property type="entry name" value="Farnesyl Diphosphate Synthase"/>
    <property type="match status" value="1"/>
</dbReference>
<dbReference type="SFLD" id="SFLDG01020">
    <property type="entry name" value="Terpene_Cyclase_Like_2"/>
    <property type="match status" value="1"/>
</dbReference>
<dbReference type="NCBIfam" id="NF041564">
    <property type="entry name" value="eudesmol_syn"/>
    <property type="match status" value="1"/>
</dbReference>
<organism evidence="3 4">
    <name type="scientific">Streptomyces dioscori</name>
    <dbReference type="NCBI Taxonomy" id="2109333"/>
    <lineage>
        <taxon>Bacteria</taxon>
        <taxon>Bacillati</taxon>
        <taxon>Actinomycetota</taxon>
        <taxon>Actinomycetes</taxon>
        <taxon>Kitasatosporales</taxon>
        <taxon>Streptomycetaceae</taxon>
        <taxon>Streptomyces</taxon>
        <taxon>Streptomyces aurantiacus group</taxon>
    </lineage>
</organism>